<organism evidence="6 7">
    <name type="scientific">Lysobacter koreensis</name>
    <dbReference type="NCBI Taxonomy" id="266122"/>
    <lineage>
        <taxon>Bacteria</taxon>
        <taxon>Pseudomonadati</taxon>
        <taxon>Pseudomonadota</taxon>
        <taxon>Gammaproteobacteria</taxon>
        <taxon>Lysobacterales</taxon>
        <taxon>Lysobacteraceae</taxon>
        <taxon>Lysobacter</taxon>
    </lineage>
</organism>
<dbReference type="Gene3D" id="1.10.10.10">
    <property type="entry name" value="Winged helix-like DNA-binding domain superfamily/Winged helix DNA-binding domain"/>
    <property type="match status" value="1"/>
</dbReference>
<evidence type="ECO:0000256" key="2">
    <source>
        <dbReference type="ARBA" id="ARBA00023015"/>
    </source>
</evidence>
<dbReference type="PROSITE" id="PS50931">
    <property type="entry name" value="HTH_LYSR"/>
    <property type="match status" value="1"/>
</dbReference>
<dbReference type="SUPFAM" id="SSF46785">
    <property type="entry name" value="Winged helix' DNA-binding domain"/>
    <property type="match status" value="1"/>
</dbReference>
<dbReference type="InterPro" id="IPR036388">
    <property type="entry name" value="WH-like_DNA-bd_sf"/>
</dbReference>
<comment type="similarity">
    <text evidence="1">Belongs to the LysR transcriptional regulatory family.</text>
</comment>
<keyword evidence="2" id="KW-0805">Transcription regulation</keyword>
<dbReference type="InterPro" id="IPR000847">
    <property type="entry name" value="LysR_HTH_N"/>
</dbReference>
<dbReference type="Proteomes" id="UP001597090">
    <property type="component" value="Unassembled WGS sequence"/>
</dbReference>
<dbReference type="Pfam" id="PF00126">
    <property type="entry name" value="HTH_1"/>
    <property type="match status" value="1"/>
</dbReference>
<dbReference type="PANTHER" id="PTHR30126:SF39">
    <property type="entry name" value="HTH-TYPE TRANSCRIPTIONAL REGULATOR CYSL"/>
    <property type="match status" value="1"/>
</dbReference>
<evidence type="ECO:0000313" key="7">
    <source>
        <dbReference type="Proteomes" id="UP001597090"/>
    </source>
</evidence>
<proteinExistence type="inferred from homology"/>
<evidence type="ECO:0000313" key="6">
    <source>
        <dbReference type="EMBL" id="MFD0739755.1"/>
    </source>
</evidence>
<sequence length="303" mass="32512">MNSGHTVNLHLLRMFVAVVEHQGFSRAAESLFVTQSAVSKGVRELEHQLALPLVERGAGSGTSSGRGVRLTDGGQALYEHARGIFAMERLALEDVRDRVGLRKGWLRVGASTTVAGYWLPPLVARFMQQFPDVQVELQVGNTGDTSRAIVDGRLDVAYVEGAVDDPRIVATFWRSEPLQVVEAGDATRGASRRPTPAALNRETWLVREPGSGTRQVADALLAARGIAPQRQVEIGSNEAIAHAVAHGAGMAVLPAAVVADLIATGRLRTVRVGADKDFSRPLFRLELAGRPRPPSVVAFLALL</sequence>
<reference evidence="7" key="1">
    <citation type="journal article" date="2019" name="Int. J. Syst. Evol. Microbiol.">
        <title>The Global Catalogue of Microorganisms (GCM) 10K type strain sequencing project: providing services to taxonomists for standard genome sequencing and annotation.</title>
        <authorList>
            <consortium name="The Broad Institute Genomics Platform"/>
            <consortium name="The Broad Institute Genome Sequencing Center for Infectious Disease"/>
            <person name="Wu L."/>
            <person name="Ma J."/>
        </authorList>
    </citation>
    <scope>NUCLEOTIDE SEQUENCE [LARGE SCALE GENOMIC DNA]</scope>
    <source>
        <strain evidence="7">CCUG 55491</strain>
    </source>
</reference>
<protein>
    <submittedName>
        <fullName evidence="6">LysR family transcriptional regulator</fullName>
    </submittedName>
</protein>
<evidence type="ECO:0000256" key="4">
    <source>
        <dbReference type="ARBA" id="ARBA00023163"/>
    </source>
</evidence>
<dbReference type="PRINTS" id="PR00039">
    <property type="entry name" value="HTHLYSR"/>
</dbReference>
<accession>A0ABW2YMV3</accession>
<gene>
    <name evidence="6" type="ORF">ACFQZQ_10730</name>
</gene>
<dbReference type="RefSeq" id="WP_386812784.1">
    <property type="nucleotide sequence ID" value="NZ_JBHTIH010000004.1"/>
</dbReference>
<dbReference type="PANTHER" id="PTHR30126">
    <property type="entry name" value="HTH-TYPE TRANSCRIPTIONAL REGULATOR"/>
    <property type="match status" value="1"/>
</dbReference>
<comment type="caution">
    <text evidence="6">The sequence shown here is derived from an EMBL/GenBank/DDBJ whole genome shotgun (WGS) entry which is preliminary data.</text>
</comment>
<name>A0ABW2YMV3_9GAMM</name>
<evidence type="ECO:0000256" key="3">
    <source>
        <dbReference type="ARBA" id="ARBA00023125"/>
    </source>
</evidence>
<keyword evidence="7" id="KW-1185">Reference proteome</keyword>
<evidence type="ECO:0000256" key="1">
    <source>
        <dbReference type="ARBA" id="ARBA00009437"/>
    </source>
</evidence>
<dbReference type="InterPro" id="IPR005119">
    <property type="entry name" value="LysR_subst-bd"/>
</dbReference>
<keyword evidence="4" id="KW-0804">Transcription</keyword>
<dbReference type="EMBL" id="JBHTIH010000004">
    <property type="protein sequence ID" value="MFD0739755.1"/>
    <property type="molecule type" value="Genomic_DNA"/>
</dbReference>
<dbReference type="SUPFAM" id="SSF53850">
    <property type="entry name" value="Periplasmic binding protein-like II"/>
    <property type="match status" value="1"/>
</dbReference>
<keyword evidence="3" id="KW-0238">DNA-binding</keyword>
<evidence type="ECO:0000259" key="5">
    <source>
        <dbReference type="PROSITE" id="PS50931"/>
    </source>
</evidence>
<feature type="domain" description="HTH lysR-type" evidence="5">
    <location>
        <begin position="7"/>
        <end position="71"/>
    </location>
</feature>
<dbReference type="Pfam" id="PF03466">
    <property type="entry name" value="LysR_substrate"/>
    <property type="match status" value="1"/>
</dbReference>
<dbReference type="Gene3D" id="3.40.190.290">
    <property type="match status" value="1"/>
</dbReference>
<dbReference type="InterPro" id="IPR036390">
    <property type="entry name" value="WH_DNA-bd_sf"/>
</dbReference>